<accession>A0A8C4RN77</accession>
<dbReference type="PANTHER" id="PTHR24232">
    <property type="entry name" value="G-PROTEIN COUPLED RECEPTOR"/>
    <property type="match status" value="1"/>
</dbReference>
<dbReference type="PRINTS" id="PR00237">
    <property type="entry name" value="GPCRRHODOPSN"/>
</dbReference>
<keyword evidence="2 9" id="KW-0812">Transmembrane</keyword>
<name>A0A8C4RN77_ERPCA</name>
<feature type="transmembrane region" description="Helical" evidence="10">
    <location>
        <begin position="53"/>
        <end position="74"/>
    </location>
</feature>
<feature type="transmembrane region" description="Helical" evidence="10">
    <location>
        <begin position="94"/>
        <end position="118"/>
    </location>
</feature>
<dbReference type="Proteomes" id="UP000694620">
    <property type="component" value="Chromosome 6"/>
</dbReference>
<comment type="similarity">
    <text evidence="9">Belongs to the G-protein coupled receptor 1 family.</text>
</comment>
<dbReference type="PROSITE" id="PS00237">
    <property type="entry name" value="G_PROTEIN_RECEP_F1_1"/>
    <property type="match status" value="1"/>
</dbReference>
<evidence type="ECO:0000313" key="13">
    <source>
        <dbReference type="Proteomes" id="UP000694620"/>
    </source>
</evidence>
<dbReference type="GeneTree" id="ENSGT01150000286998"/>
<keyword evidence="6 9" id="KW-0675">Receptor</keyword>
<evidence type="ECO:0000313" key="12">
    <source>
        <dbReference type="Ensembl" id="ENSECRP00000005068.1"/>
    </source>
</evidence>
<evidence type="ECO:0000256" key="3">
    <source>
        <dbReference type="ARBA" id="ARBA00022989"/>
    </source>
</evidence>
<feature type="transmembrane region" description="Helical" evidence="10">
    <location>
        <begin position="220"/>
        <end position="243"/>
    </location>
</feature>
<keyword evidence="5 10" id="KW-0472">Membrane</keyword>
<sequence>MCNSSSWHMDKSNLENPLFTVYYILVCIVAIPGNILALWVFFYNYKSDTNIVFLRNLALADISYILILPMRIIYHMSDNNWLLGEPSCRLLGFLFYLNMYGSLYFMMCISLDRFLAIVFPVKSMKVRKPVYAQIVSVILWVMLITSMLPLLLSNQTVQRNATTECLQLYREKTSRRALVSLSIAFIIPFIAVLCSYIAIVHALWRGGNIKETIKNKAIKLTVMILVIFVVCFVPYHVSRFAYILAFNQKNRPCTSTHFHSNRITSALTSLNGALDPIMYFFVTQKFRNAFLKLVCRKEGNNIGQLKTTNRQSRKQSKTS</sequence>
<keyword evidence="13" id="KW-1185">Reference proteome</keyword>
<reference evidence="12" key="2">
    <citation type="submission" date="2025-08" db="UniProtKB">
        <authorList>
            <consortium name="Ensembl"/>
        </authorList>
    </citation>
    <scope>IDENTIFICATION</scope>
</reference>
<evidence type="ECO:0000256" key="4">
    <source>
        <dbReference type="ARBA" id="ARBA00023040"/>
    </source>
</evidence>
<protein>
    <submittedName>
        <fullName evidence="12">Si:dkey-96n2.3</fullName>
    </submittedName>
</protein>
<keyword evidence="7" id="KW-0325">Glycoprotein</keyword>
<dbReference type="Gene3D" id="1.20.1070.10">
    <property type="entry name" value="Rhodopsin 7-helix transmembrane proteins"/>
    <property type="match status" value="1"/>
</dbReference>
<dbReference type="GO" id="GO:0004930">
    <property type="term" value="F:G protein-coupled receptor activity"/>
    <property type="evidence" value="ECO:0007669"/>
    <property type="project" value="UniProtKB-KW"/>
</dbReference>
<organism evidence="12 13">
    <name type="scientific">Erpetoichthys calabaricus</name>
    <name type="common">Rope fish</name>
    <name type="synonym">Calamoichthys calabaricus</name>
    <dbReference type="NCBI Taxonomy" id="27687"/>
    <lineage>
        <taxon>Eukaryota</taxon>
        <taxon>Metazoa</taxon>
        <taxon>Chordata</taxon>
        <taxon>Craniata</taxon>
        <taxon>Vertebrata</taxon>
        <taxon>Euteleostomi</taxon>
        <taxon>Actinopterygii</taxon>
        <taxon>Polypteriformes</taxon>
        <taxon>Polypteridae</taxon>
        <taxon>Erpetoichthys</taxon>
    </lineage>
</organism>
<dbReference type="InterPro" id="IPR000276">
    <property type="entry name" value="GPCR_Rhodpsn"/>
</dbReference>
<dbReference type="PROSITE" id="PS50262">
    <property type="entry name" value="G_PROTEIN_RECEP_F1_2"/>
    <property type="match status" value="1"/>
</dbReference>
<evidence type="ECO:0000256" key="7">
    <source>
        <dbReference type="ARBA" id="ARBA00023180"/>
    </source>
</evidence>
<dbReference type="InterPro" id="IPR017452">
    <property type="entry name" value="GPCR_Rhodpsn_7TM"/>
</dbReference>
<feature type="transmembrane region" description="Helical" evidence="10">
    <location>
        <begin position="20"/>
        <end position="41"/>
    </location>
</feature>
<dbReference type="Ensembl" id="ENSECRT00000005151.1">
    <property type="protein sequence ID" value="ENSECRP00000005068.1"/>
    <property type="gene ID" value="ENSECRG00000003427.1"/>
</dbReference>
<evidence type="ECO:0000256" key="2">
    <source>
        <dbReference type="ARBA" id="ARBA00022692"/>
    </source>
</evidence>
<evidence type="ECO:0000256" key="1">
    <source>
        <dbReference type="ARBA" id="ARBA00004141"/>
    </source>
</evidence>
<comment type="subcellular location">
    <subcellularLocation>
        <location evidence="1">Membrane</location>
        <topology evidence="1">Multi-pass membrane protein</topology>
    </subcellularLocation>
</comment>
<reference evidence="12" key="3">
    <citation type="submission" date="2025-09" db="UniProtKB">
        <authorList>
            <consortium name="Ensembl"/>
        </authorList>
    </citation>
    <scope>IDENTIFICATION</scope>
</reference>
<dbReference type="Pfam" id="PF00001">
    <property type="entry name" value="7tm_1"/>
    <property type="match status" value="1"/>
</dbReference>
<feature type="domain" description="G-protein coupled receptors family 1 profile" evidence="11">
    <location>
        <begin position="33"/>
        <end position="279"/>
    </location>
</feature>
<dbReference type="GO" id="GO:0007200">
    <property type="term" value="P:phospholipase C-activating G protein-coupled receptor signaling pathway"/>
    <property type="evidence" value="ECO:0007669"/>
    <property type="project" value="TreeGrafter"/>
</dbReference>
<dbReference type="GO" id="GO:0035025">
    <property type="term" value="P:positive regulation of Rho protein signal transduction"/>
    <property type="evidence" value="ECO:0007669"/>
    <property type="project" value="TreeGrafter"/>
</dbReference>
<evidence type="ECO:0000256" key="9">
    <source>
        <dbReference type="RuleBase" id="RU000688"/>
    </source>
</evidence>
<proteinExistence type="inferred from homology"/>
<dbReference type="PANTHER" id="PTHR24232:SF105">
    <property type="entry name" value="URACIL NUCLEOTIDE_CYSTEINYL LEUKOTRIENE RECEPTOR-LIKE"/>
    <property type="match status" value="1"/>
</dbReference>
<dbReference type="GO" id="GO:0005886">
    <property type="term" value="C:plasma membrane"/>
    <property type="evidence" value="ECO:0007669"/>
    <property type="project" value="TreeGrafter"/>
</dbReference>
<evidence type="ECO:0000256" key="8">
    <source>
        <dbReference type="ARBA" id="ARBA00023224"/>
    </source>
</evidence>
<feature type="transmembrane region" description="Helical" evidence="10">
    <location>
        <begin position="130"/>
        <end position="152"/>
    </location>
</feature>
<reference evidence="12" key="1">
    <citation type="submission" date="2021-06" db="EMBL/GenBank/DDBJ databases">
        <authorList>
            <consortium name="Wellcome Sanger Institute Data Sharing"/>
        </authorList>
    </citation>
    <scope>NUCLEOTIDE SEQUENCE [LARGE SCALE GENOMIC DNA]</scope>
</reference>
<keyword evidence="8 9" id="KW-0807">Transducer</keyword>
<dbReference type="AlphaFoldDB" id="A0A8C4RN77"/>
<evidence type="ECO:0000256" key="6">
    <source>
        <dbReference type="ARBA" id="ARBA00023170"/>
    </source>
</evidence>
<feature type="transmembrane region" description="Helical" evidence="10">
    <location>
        <begin position="177"/>
        <end position="199"/>
    </location>
</feature>
<evidence type="ECO:0000256" key="10">
    <source>
        <dbReference type="SAM" id="Phobius"/>
    </source>
</evidence>
<keyword evidence="3 10" id="KW-1133">Transmembrane helix</keyword>
<keyword evidence="4 9" id="KW-0297">G-protein coupled receptor</keyword>
<evidence type="ECO:0000256" key="5">
    <source>
        <dbReference type="ARBA" id="ARBA00023136"/>
    </source>
</evidence>
<dbReference type="PRINTS" id="PR01157">
    <property type="entry name" value="P2YPURNOCPTR"/>
</dbReference>
<dbReference type="SUPFAM" id="SSF81321">
    <property type="entry name" value="Family A G protein-coupled receptor-like"/>
    <property type="match status" value="1"/>
</dbReference>
<evidence type="ECO:0000259" key="11">
    <source>
        <dbReference type="PROSITE" id="PS50262"/>
    </source>
</evidence>